<name>A0A2I0K7L3_PUNGR</name>
<keyword evidence="2" id="KW-1185">Reference proteome</keyword>
<dbReference type="Proteomes" id="UP000233551">
    <property type="component" value="Unassembled WGS sequence"/>
</dbReference>
<evidence type="ECO:0000313" key="1">
    <source>
        <dbReference type="EMBL" id="PKI64541.1"/>
    </source>
</evidence>
<accession>A0A2I0K7L3</accession>
<gene>
    <name evidence="1" type="ORF">CRG98_015104</name>
</gene>
<reference evidence="1 2" key="1">
    <citation type="submission" date="2017-11" db="EMBL/GenBank/DDBJ databases">
        <title>De-novo sequencing of pomegranate (Punica granatum L.) genome.</title>
        <authorList>
            <person name="Akparov Z."/>
            <person name="Amiraslanov A."/>
            <person name="Hajiyeva S."/>
            <person name="Abbasov M."/>
            <person name="Kaur K."/>
            <person name="Hamwieh A."/>
            <person name="Solovyev V."/>
            <person name="Salamov A."/>
            <person name="Braich B."/>
            <person name="Kosarev P."/>
            <person name="Mahmoud A."/>
            <person name="Hajiyev E."/>
            <person name="Babayeva S."/>
            <person name="Izzatullayeva V."/>
            <person name="Mammadov A."/>
            <person name="Mammadov A."/>
            <person name="Sharifova S."/>
            <person name="Ojaghi J."/>
            <person name="Eynullazada K."/>
            <person name="Bayramov B."/>
            <person name="Abdulazimova A."/>
            <person name="Shahmuradov I."/>
        </authorList>
    </citation>
    <scope>NUCLEOTIDE SEQUENCE [LARGE SCALE GENOMIC DNA]</scope>
    <source>
        <strain evidence="2">cv. AG2017</strain>
        <tissue evidence="1">Leaf</tissue>
    </source>
</reference>
<dbReference type="EMBL" id="PGOL01000807">
    <property type="protein sequence ID" value="PKI64541.1"/>
    <property type="molecule type" value="Genomic_DNA"/>
</dbReference>
<organism evidence="1 2">
    <name type="scientific">Punica granatum</name>
    <name type="common">Pomegranate</name>
    <dbReference type="NCBI Taxonomy" id="22663"/>
    <lineage>
        <taxon>Eukaryota</taxon>
        <taxon>Viridiplantae</taxon>
        <taxon>Streptophyta</taxon>
        <taxon>Embryophyta</taxon>
        <taxon>Tracheophyta</taxon>
        <taxon>Spermatophyta</taxon>
        <taxon>Magnoliopsida</taxon>
        <taxon>eudicotyledons</taxon>
        <taxon>Gunneridae</taxon>
        <taxon>Pentapetalae</taxon>
        <taxon>rosids</taxon>
        <taxon>malvids</taxon>
        <taxon>Myrtales</taxon>
        <taxon>Lythraceae</taxon>
        <taxon>Punica</taxon>
    </lineage>
</organism>
<protein>
    <submittedName>
        <fullName evidence="1">Uncharacterized protein</fullName>
    </submittedName>
</protein>
<comment type="caution">
    <text evidence="1">The sequence shown here is derived from an EMBL/GenBank/DDBJ whole genome shotgun (WGS) entry which is preliminary data.</text>
</comment>
<proteinExistence type="predicted"/>
<sequence>MSYLASGYEERVGEVFESRVTRLNAWKDAWVQRRPVQGARCTGSAAGVHRRRTGARADTRLCAWGVRGRSGWRTAGTRLWSLRGFLEGECLERVCKRRSHYLNHFWAIYRQN</sequence>
<dbReference type="AlphaFoldDB" id="A0A2I0K7L3"/>
<evidence type="ECO:0000313" key="2">
    <source>
        <dbReference type="Proteomes" id="UP000233551"/>
    </source>
</evidence>